<dbReference type="InterPro" id="IPR005119">
    <property type="entry name" value="LysR_subst-bd"/>
</dbReference>
<evidence type="ECO:0000313" key="6">
    <source>
        <dbReference type="EMBL" id="RKQ90286.1"/>
    </source>
</evidence>
<proteinExistence type="inferred from homology"/>
<dbReference type="Proteomes" id="UP000278962">
    <property type="component" value="Unassembled WGS sequence"/>
</dbReference>
<dbReference type="OrthoDB" id="3171102at2"/>
<evidence type="ECO:0000256" key="1">
    <source>
        <dbReference type="ARBA" id="ARBA00009437"/>
    </source>
</evidence>
<gene>
    <name evidence="6" type="ORF">C8N24_0086</name>
</gene>
<name>A0A660L7C9_9ACTN</name>
<dbReference type="SUPFAM" id="SSF46785">
    <property type="entry name" value="Winged helix' DNA-binding domain"/>
    <property type="match status" value="1"/>
</dbReference>
<evidence type="ECO:0000256" key="3">
    <source>
        <dbReference type="ARBA" id="ARBA00023125"/>
    </source>
</evidence>
<organism evidence="6 7">
    <name type="scientific">Solirubrobacter pauli</name>
    <dbReference type="NCBI Taxonomy" id="166793"/>
    <lineage>
        <taxon>Bacteria</taxon>
        <taxon>Bacillati</taxon>
        <taxon>Actinomycetota</taxon>
        <taxon>Thermoleophilia</taxon>
        <taxon>Solirubrobacterales</taxon>
        <taxon>Solirubrobacteraceae</taxon>
        <taxon>Solirubrobacter</taxon>
    </lineage>
</organism>
<dbReference type="Gene3D" id="3.40.190.10">
    <property type="entry name" value="Periplasmic binding protein-like II"/>
    <property type="match status" value="2"/>
</dbReference>
<evidence type="ECO:0000256" key="4">
    <source>
        <dbReference type="ARBA" id="ARBA00023163"/>
    </source>
</evidence>
<evidence type="ECO:0000259" key="5">
    <source>
        <dbReference type="PROSITE" id="PS50931"/>
    </source>
</evidence>
<protein>
    <submittedName>
        <fullName evidence="6">LysR family transcriptional regulator</fullName>
    </submittedName>
</protein>
<accession>A0A660L7C9</accession>
<dbReference type="InterPro" id="IPR000847">
    <property type="entry name" value="LysR_HTH_N"/>
</dbReference>
<dbReference type="InterPro" id="IPR036388">
    <property type="entry name" value="WH-like_DNA-bd_sf"/>
</dbReference>
<dbReference type="Gene3D" id="1.10.10.10">
    <property type="entry name" value="Winged helix-like DNA-binding domain superfamily/Winged helix DNA-binding domain"/>
    <property type="match status" value="1"/>
</dbReference>
<feature type="domain" description="HTH lysR-type" evidence="5">
    <location>
        <begin position="2"/>
        <end position="59"/>
    </location>
</feature>
<dbReference type="Pfam" id="PF00126">
    <property type="entry name" value="HTH_1"/>
    <property type="match status" value="1"/>
</dbReference>
<dbReference type="PRINTS" id="PR00039">
    <property type="entry name" value="HTHLYSR"/>
</dbReference>
<dbReference type="InterPro" id="IPR036390">
    <property type="entry name" value="WH_DNA-bd_sf"/>
</dbReference>
<comment type="caution">
    <text evidence="6">The sequence shown here is derived from an EMBL/GenBank/DDBJ whole genome shotgun (WGS) entry which is preliminary data.</text>
</comment>
<dbReference type="Pfam" id="PF03466">
    <property type="entry name" value="LysR_substrate"/>
    <property type="match status" value="1"/>
</dbReference>
<dbReference type="GO" id="GO:0003677">
    <property type="term" value="F:DNA binding"/>
    <property type="evidence" value="ECO:0007669"/>
    <property type="project" value="UniProtKB-KW"/>
</dbReference>
<evidence type="ECO:0000256" key="2">
    <source>
        <dbReference type="ARBA" id="ARBA00023015"/>
    </source>
</evidence>
<dbReference type="PANTHER" id="PTHR30419">
    <property type="entry name" value="HTH-TYPE TRANSCRIPTIONAL REGULATOR YBHD"/>
    <property type="match status" value="1"/>
</dbReference>
<comment type="similarity">
    <text evidence="1">Belongs to the LysR transcriptional regulatory family.</text>
</comment>
<dbReference type="InterPro" id="IPR050950">
    <property type="entry name" value="HTH-type_LysR_regulators"/>
</dbReference>
<dbReference type="AlphaFoldDB" id="A0A660L7C9"/>
<dbReference type="PROSITE" id="PS50931">
    <property type="entry name" value="HTH_LYSR"/>
    <property type="match status" value="1"/>
</dbReference>
<dbReference type="SUPFAM" id="SSF53850">
    <property type="entry name" value="Periplasmic binding protein-like II"/>
    <property type="match status" value="1"/>
</dbReference>
<keyword evidence="3" id="KW-0238">DNA-binding</keyword>
<dbReference type="EMBL" id="RBIL01000001">
    <property type="protein sequence ID" value="RKQ90286.1"/>
    <property type="molecule type" value="Genomic_DNA"/>
</dbReference>
<dbReference type="GO" id="GO:0003700">
    <property type="term" value="F:DNA-binding transcription factor activity"/>
    <property type="evidence" value="ECO:0007669"/>
    <property type="project" value="InterPro"/>
</dbReference>
<keyword evidence="7" id="KW-1185">Reference proteome</keyword>
<keyword evidence="4" id="KW-0804">Transcription</keyword>
<dbReference type="GO" id="GO:0005829">
    <property type="term" value="C:cytosol"/>
    <property type="evidence" value="ECO:0007669"/>
    <property type="project" value="TreeGrafter"/>
</dbReference>
<dbReference type="RefSeq" id="WP_121246715.1">
    <property type="nucleotide sequence ID" value="NZ_RBIL01000001.1"/>
</dbReference>
<reference evidence="6 7" key="1">
    <citation type="submission" date="2018-10" db="EMBL/GenBank/DDBJ databases">
        <title>Genomic Encyclopedia of Archaeal and Bacterial Type Strains, Phase II (KMG-II): from individual species to whole genera.</title>
        <authorList>
            <person name="Goeker M."/>
        </authorList>
    </citation>
    <scope>NUCLEOTIDE SEQUENCE [LARGE SCALE GENOMIC DNA]</scope>
    <source>
        <strain evidence="6 7">DSM 14954</strain>
    </source>
</reference>
<sequence>MLDLRRLEALVAVADHGSVSAAATTLGLSQPAVSHHLARLEAEVGMPLLVRHARGVRPTAAGDALLVHARGLLDRARAADDALGDLRALRTGRVDLLAFPTAFVDLVPRAIQHLREEDARFDVRFGPAARGPALAAVAAGTTDLALVFAAAGDTESPRLPAGLVAEPLMEDPMLVVLAREHPLAGRAQVSLADLADERWVLGTARGPDAIIRRALVAAGIDPSDAIVTDDLLAAQGIVAAGLAVTLSPALAVAHARPGVVLRALAEPQLSRRIDVVRRAADTAPAIRATTGALRTIAEELAG</sequence>
<keyword evidence="2" id="KW-0805">Transcription regulation</keyword>
<evidence type="ECO:0000313" key="7">
    <source>
        <dbReference type="Proteomes" id="UP000278962"/>
    </source>
</evidence>
<dbReference type="PANTHER" id="PTHR30419:SF8">
    <property type="entry name" value="NITROGEN ASSIMILATION TRANSCRIPTIONAL ACTIVATOR-RELATED"/>
    <property type="match status" value="1"/>
</dbReference>
<dbReference type="FunFam" id="1.10.10.10:FF:000001">
    <property type="entry name" value="LysR family transcriptional regulator"/>
    <property type="match status" value="1"/>
</dbReference>